<comment type="caution">
    <text evidence="1">The sequence shown here is derived from an EMBL/GenBank/DDBJ whole genome shotgun (WGS) entry which is preliminary data.</text>
</comment>
<reference evidence="1 2" key="2">
    <citation type="journal article" date="2022" name="Mol. Ecol. Resour.">
        <title>The genomes of chicory, endive, great burdock and yacon provide insights into Asteraceae paleo-polyploidization history and plant inulin production.</title>
        <authorList>
            <person name="Fan W."/>
            <person name="Wang S."/>
            <person name="Wang H."/>
            <person name="Wang A."/>
            <person name="Jiang F."/>
            <person name="Liu H."/>
            <person name="Zhao H."/>
            <person name="Xu D."/>
            <person name="Zhang Y."/>
        </authorList>
    </citation>
    <scope>NUCLEOTIDE SEQUENCE [LARGE SCALE GENOMIC DNA]</scope>
    <source>
        <strain evidence="2">cv. Niubang</strain>
    </source>
</reference>
<evidence type="ECO:0000313" key="2">
    <source>
        <dbReference type="Proteomes" id="UP001055879"/>
    </source>
</evidence>
<gene>
    <name evidence="1" type="ORF">L6452_25675</name>
</gene>
<organism evidence="1 2">
    <name type="scientific">Arctium lappa</name>
    <name type="common">Greater burdock</name>
    <name type="synonym">Lappa major</name>
    <dbReference type="NCBI Taxonomy" id="4217"/>
    <lineage>
        <taxon>Eukaryota</taxon>
        <taxon>Viridiplantae</taxon>
        <taxon>Streptophyta</taxon>
        <taxon>Embryophyta</taxon>
        <taxon>Tracheophyta</taxon>
        <taxon>Spermatophyta</taxon>
        <taxon>Magnoliopsida</taxon>
        <taxon>eudicotyledons</taxon>
        <taxon>Gunneridae</taxon>
        <taxon>Pentapetalae</taxon>
        <taxon>asterids</taxon>
        <taxon>campanulids</taxon>
        <taxon>Asterales</taxon>
        <taxon>Asteraceae</taxon>
        <taxon>Carduoideae</taxon>
        <taxon>Cardueae</taxon>
        <taxon>Arctiinae</taxon>
        <taxon>Arctium</taxon>
    </lineage>
</organism>
<reference evidence="2" key="1">
    <citation type="journal article" date="2022" name="Mol. Ecol. Resour.">
        <title>The genomes of chicory, endive, great burdock and yacon provide insights into Asteraceae palaeo-polyploidization history and plant inulin production.</title>
        <authorList>
            <person name="Fan W."/>
            <person name="Wang S."/>
            <person name="Wang H."/>
            <person name="Wang A."/>
            <person name="Jiang F."/>
            <person name="Liu H."/>
            <person name="Zhao H."/>
            <person name="Xu D."/>
            <person name="Zhang Y."/>
        </authorList>
    </citation>
    <scope>NUCLEOTIDE SEQUENCE [LARGE SCALE GENOMIC DNA]</scope>
    <source>
        <strain evidence="2">cv. Niubang</strain>
    </source>
</reference>
<proteinExistence type="predicted"/>
<dbReference type="EMBL" id="CM042054">
    <property type="protein sequence ID" value="KAI3707288.1"/>
    <property type="molecule type" value="Genomic_DNA"/>
</dbReference>
<keyword evidence="2" id="KW-1185">Reference proteome</keyword>
<evidence type="ECO:0000313" key="1">
    <source>
        <dbReference type="EMBL" id="KAI3707288.1"/>
    </source>
</evidence>
<name>A0ACB9ABW2_ARCLA</name>
<sequence length="345" mass="36895">MGCGKSKHAVVTSTSVVKSMRSDGGKETKTTKTVTDKGDSSLVHVETKSLVVEDSKKETVTTKIEPPADNNVVGTKNVAPTSVDNDAGARKVPEAPTSGDNNVGATKVADAPTLVDNDVGATKVADAPTSVDNNVGATKTAETGKIKDCSPKDINDSKNRDVASKDIVGVTEVVKEDEQKNESNLKDNHEANVAPTRDEKIKVSDNEAKTEVAVEAKATEVVEENAKVTDSKEEEEEAKGETIDKKHAKTIDDSSNPDKNIMKVEDRKDVAPAEESTKVETKKEEDVEVIGADIVNTETSLAAEPEKAPDAKEASGQDDKTFLGQFTMKFQHCENFFVAREAHTL</sequence>
<protein>
    <submittedName>
        <fullName evidence="1">Uncharacterized protein</fullName>
    </submittedName>
</protein>
<accession>A0ACB9ABW2</accession>
<dbReference type="Proteomes" id="UP001055879">
    <property type="component" value="Linkage Group LG08"/>
</dbReference>